<dbReference type="InterPro" id="IPR041698">
    <property type="entry name" value="Methyltransf_25"/>
</dbReference>
<dbReference type="Proteomes" id="UP000221961">
    <property type="component" value="Chromosome"/>
</dbReference>
<organism evidence="2 3">
    <name type="scientific">Nocardia terpenica</name>
    <dbReference type="NCBI Taxonomy" id="455432"/>
    <lineage>
        <taxon>Bacteria</taxon>
        <taxon>Bacillati</taxon>
        <taxon>Actinomycetota</taxon>
        <taxon>Actinomycetes</taxon>
        <taxon>Mycobacteriales</taxon>
        <taxon>Nocardiaceae</taxon>
        <taxon>Nocardia</taxon>
    </lineage>
</organism>
<dbReference type="InterPro" id="IPR029063">
    <property type="entry name" value="SAM-dependent_MTases_sf"/>
</dbReference>
<evidence type="ECO:0000313" key="3">
    <source>
        <dbReference type="Proteomes" id="UP000221961"/>
    </source>
</evidence>
<evidence type="ECO:0000313" key="2">
    <source>
        <dbReference type="EMBL" id="ATL69372.1"/>
    </source>
</evidence>
<gene>
    <name evidence="2" type="ORF">CRH09_27510</name>
</gene>
<accession>A0A291RQ99</accession>
<proteinExistence type="predicted"/>
<sequence length="338" mass="35998">MDRLQAGLAAKAAMKSWAEGMELLELVRSAHDAGWLDRLRAATTPAELAAAQGVTVEQASNVLAVFTVAGMVEADGASFRLTPTFDALVAGVSGIEMSAVLDALDLARHRVGRAARPIADPPGLTGEQALVLARDWGVRPGGGAQQLYRLLFQSLPEFRARLDRGGPVLDVGSGVGGGLLTTLSLFDSLRAVGVEVVPEVAAELRRRAEDAGVADRVAIRTVDARALTYEAFFPVCYWAQAFFTTDARADTLAAILRALLPGGVLLMQEDFPPLPPDEPTLRAALDRLFFRQQDAAFGLSAQALAAEAITAGFEHPEIIDNPLGRLVLVRKPDLRLSE</sequence>
<dbReference type="EMBL" id="CP023778">
    <property type="protein sequence ID" value="ATL69372.1"/>
    <property type="molecule type" value="Genomic_DNA"/>
</dbReference>
<name>A0A291RQ99_9NOCA</name>
<feature type="domain" description="Methyltransferase" evidence="1">
    <location>
        <begin position="168"/>
        <end position="263"/>
    </location>
</feature>
<dbReference type="Pfam" id="PF13649">
    <property type="entry name" value="Methyltransf_25"/>
    <property type="match status" value="1"/>
</dbReference>
<dbReference type="SUPFAM" id="SSF53335">
    <property type="entry name" value="S-adenosyl-L-methionine-dependent methyltransferases"/>
    <property type="match status" value="1"/>
</dbReference>
<reference evidence="2 3" key="1">
    <citation type="submission" date="2017-10" db="EMBL/GenBank/DDBJ databases">
        <title>Comparative genomics between pathogenic Norcardia.</title>
        <authorList>
            <person name="Zeng L."/>
        </authorList>
    </citation>
    <scope>NUCLEOTIDE SEQUENCE [LARGE SCALE GENOMIC DNA]</scope>
    <source>
        <strain evidence="2 3">NC_YFY_NT001</strain>
    </source>
</reference>
<dbReference type="Gene3D" id="3.40.50.150">
    <property type="entry name" value="Vaccinia Virus protein VP39"/>
    <property type="match status" value="1"/>
</dbReference>
<protein>
    <recommendedName>
        <fullName evidence="1">Methyltransferase domain-containing protein</fullName>
    </recommendedName>
</protein>
<dbReference type="AlphaFoldDB" id="A0A291RQ99"/>
<dbReference type="CDD" id="cd02440">
    <property type="entry name" value="AdoMet_MTases"/>
    <property type="match status" value="1"/>
</dbReference>
<evidence type="ECO:0000259" key="1">
    <source>
        <dbReference type="Pfam" id="PF13649"/>
    </source>
</evidence>
<dbReference type="KEGG" id="ntp:CRH09_27510"/>